<dbReference type="AlphaFoldDB" id="A0A1H8C9R5"/>
<feature type="domain" description="Thiol:disulfide interchange protein DsbD N-terminal" evidence="2">
    <location>
        <begin position="53"/>
        <end position="157"/>
    </location>
</feature>
<evidence type="ECO:0000259" key="2">
    <source>
        <dbReference type="Pfam" id="PF11412"/>
    </source>
</evidence>
<dbReference type="InterPro" id="IPR028250">
    <property type="entry name" value="DsbDN"/>
</dbReference>
<dbReference type="RefSeq" id="WP_083539845.1">
    <property type="nucleotide sequence ID" value="NZ_FNXB01000002.1"/>
</dbReference>
<feature type="chain" id="PRO_5030029411" evidence="1">
    <location>
        <begin position="31"/>
        <end position="278"/>
    </location>
</feature>
<dbReference type="STRING" id="501024.RTCCBAU85039_0486"/>
<dbReference type="Pfam" id="PF11412">
    <property type="entry name" value="DsbD_N"/>
    <property type="match status" value="1"/>
</dbReference>
<dbReference type="EMBL" id="FOCV01000001">
    <property type="protein sequence ID" value="SEM91194.1"/>
    <property type="molecule type" value="Genomic_DNA"/>
</dbReference>
<evidence type="ECO:0000313" key="6">
    <source>
        <dbReference type="Proteomes" id="UP000198939"/>
    </source>
</evidence>
<reference evidence="5" key="1">
    <citation type="submission" date="2016-10" db="EMBL/GenBank/DDBJ databases">
        <authorList>
            <person name="Wibberg D."/>
        </authorList>
    </citation>
    <scope>NUCLEOTIDE SEQUENCE [LARGE SCALE GENOMIC DNA]</scope>
</reference>
<evidence type="ECO:0000313" key="4">
    <source>
        <dbReference type="EMBL" id="SEM91194.1"/>
    </source>
</evidence>
<dbReference type="OrthoDB" id="9811036at2"/>
<reference evidence="3" key="3">
    <citation type="submission" date="2016-10" db="EMBL/GenBank/DDBJ databases">
        <authorList>
            <person name="de Groot N.N."/>
        </authorList>
    </citation>
    <scope>NUCLEOTIDE SEQUENCE [LARGE SCALE GENOMIC DNA]</scope>
    <source>
        <strain evidence="3">CCBAU85039</strain>
    </source>
</reference>
<evidence type="ECO:0000313" key="3">
    <source>
        <dbReference type="EMBL" id="SEH45711.1"/>
    </source>
</evidence>
<dbReference type="EMBL" id="FNXB01000002">
    <property type="protein sequence ID" value="SEH45711.1"/>
    <property type="molecule type" value="Genomic_DNA"/>
</dbReference>
<accession>A0A1H8C9R5</accession>
<evidence type="ECO:0000313" key="5">
    <source>
        <dbReference type="Proteomes" id="UP000183063"/>
    </source>
</evidence>
<sequence length="278" mass="30065">MKTISLAVRQLWPASCLLVAMLQLSQSARAETSAWADNEGGRMRLIALPPDESGTIRAGLQIEPKPGWITYWREPGNSGIPPQVTLSSVGVSLDRMSYPIPKHIVDGKVDEVAYDASVTFPLQLTAKNPAVRELKANAFIGICKEICIPFQAELSLTLEPSAQSRPTEEAILRDADSTLPEAASSEFKVDHHELSTDMKELSLNITLPESGESAPEVIVAGPSGYVFTRQMATHRDGKSFATTLSVGKLPKGYDVHGKTWSALIIDGARAIEAPLAFE</sequence>
<keyword evidence="6" id="KW-1185">Reference proteome</keyword>
<feature type="signal peptide" evidence="1">
    <location>
        <begin position="1"/>
        <end position="30"/>
    </location>
</feature>
<dbReference type="Proteomes" id="UP000183063">
    <property type="component" value="Unassembled WGS sequence"/>
</dbReference>
<proteinExistence type="predicted"/>
<organism evidence="3 5">
    <name type="scientific">Rhizobium tibeticum</name>
    <dbReference type="NCBI Taxonomy" id="501024"/>
    <lineage>
        <taxon>Bacteria</taxon>
        <taxon>Pseudomonadati</taxon>
        <taxon>Pseudomonadota</taxon>
        <taxon>Alphaproteobacteria</taxon>
        <taxon>Hyphomicrobiales</taxon>
        <taxon>Rhizobiaceae</taxon>
        <taxon>Rhizobium/Agrobacterium group</taxon>
        <taxon>Rhizobium</taxon>
    </lineage>
</organism>
<name>A0A1H8C9R5_9HYPH</name>
<gene>
    <name evidence="3" type="ORF">RTCCBAU85039_0486</name>
    <name evidence="4" type="ORF">SAMN05216228_100138</name>
</gene>
<dbReference type="Proteomes" id="UP000198939">
    <property type="component" value="Unassembled WGS sequence"/>
</dbReference>
<protein>
    <submittedName>
        <fullName evidence="4">Thiol-disulfide interchange protein, contains DsbC and DsbD domains</fullName>
    </submittedName>
</protein>
<evidence type="ECO:0000256" key="1">
    <source>
        <dbReference type="SAM" id="SignalP"/>
    </source>
</evidence>
<reference evidence="4 6" key="2">
    <citation type="submission" date="2016-10" db="EMBL/GenBank/DDBJ databases">
        <authorList>
            <person name="Varghese N."/>
            <person name="Submissions S."/>
        </authorList>
    </citation>
    <scope>NUCLEOTIDE SEQUENCE [LARGE SCALE GENOMIC DNA]</scope>
    <source>
        <strain evidence="4 6">CGMCC 1.7071</strain>
    </source>
</reference>
<keyword evidence="1" id="KW-0732">Signal</keyword>